<dbReference type="EMBL" id="PDUG01000005">
    <property type="protein sequence ID" value="PIC26000.1"/>
    <property type="molecule type" value="Genomic_DNA"/>
</dbReference>
<proteinExistence type="predicted"/>
<dbReference type="OrthoDB" id="5864302at2759"/>
<comment type="caution">
    <text evidence="2">The sequence shown here is derived from an EMBL/GenBank/DDBJ whole genome shotgun (WGS) entry which is preliminary data.</text>
</comment>
<dbReference type="STRING" id="1611254.A0A2G5TFG0"/>
<evidence type="ECO:0000313" key="3">
    <source>
        <dbReference type="Proteomes" id="UP000230233"/>
    </source>
</evidence>
<protein>
    <recommendedName>
        <fullName evidence="1">Helitron helicase-like domain-containing protein</fullName>
    </recommendedName>
</protein>
<dbReference type="InterPro" id="IPR025476">
    <property type="entry name" value="Helitron_helicase-like"/>
</dbReference>
<name>A0A2G5TFG0_9PELO</name>
<accession>A0A2G5TFG0</accession>
<evidence type="ECO:0000313" key="2">
    <source>
        <dbReference type="EMBL" id="PIC26000.1"/>
    </source>
</evidence>
<gene>
    <name evidence="2" type="primary">Cnig_chr_V.g18714</name>
    <name evidence="2" type="ORF">B9Z55_018714</name>
</gene>
<evidence type="ECO:0000259" key="1">
    <source>
        <dbReference type="Pfam" id="PF14214"/>
    </source>
</evidence>
<dbReference type="PANTHER" id="PTHR45786">
    <property type="entry name" value="DNA BINDING PROTEIN-LIKE"/>
    <property type="match status" value="1"/>
</dbReference>
<feature type="domain" description="Helitron helicase-like" evidence="1">
    <location>
        <begin position="2"/>
        <end position="90"/>
    </location>
</feature>
<sequence length="91" mass="10373">MTGLQDYVSGEERGPIGSRILLPASQTEFPRDMIQQYQDAMSVVSNYGKPDYFITLTCNSYWDEIQECLEDDQVATDLPDVVARVFQMKVN</sequence>
<dbReference type="PANTHER" id="PTHR45786:SF74">
    <property type="entry name" value="ATP-DEPENDENT DNA HELICASE"/>
    <property type="match status" value="1"/>
</dbReference>
<reference evidence="3" key="1">
    <citation type="submission" date="2017-10" db="EMBL/GenBank/DDBJ databases">
        <title>Rapid genome shrinkage in a self-fertile nematode reveals novel sperm competition proteins.</title>
        <authorList>
            <person name="Yin D."/>
            <person name="Schwarz E.M."/>
            <person name="Thomas C.G."/>
            <person name="Felde R.L."/>
            <person name="Korf I.F."/>
            <person name="Cutter A.D."/>
            <person name="Schartner C.M."/>
            <person name="Ralston E.J."/>
            <person name="Meyer B.J."/>
            <person name="Haag E.S."/>
        </authorList>
    </citation>
    <scope>NUCLEOTIDE SEQUENCE [LARGE SCALE GENOMIC DNA]</scope>
    <source>
        <strain evidence="3">JU1422</strain>
    </source>
</reference>
<keyword evidence="3" id="KW-1185">Reference proteome</keyword>
<dbReference type="AlphaFoldDB" id="A0A2G5TFG0"/>
<dbReference type="Proteomes" id="UP000230233">
    <property type="component" value="Chromosome V"/>
</dbReference>
<dbReference type="Pfam" id="PF14214">
    <property type="entry name" value="Helitron_like_N"/>
    <property type="match status" value="1"/>
</dbReference>
<organism evidence="2 3">
    <name type="scientific">Caenorhabditis nigoni</name>
    <dbReference type="NCBI Taxonomy" id="1611254"/>
    <lineage>
        <taxon>Eukaryota</taxon>
        <taxon>Metazoa</taxon>
        <taxon>Ecdysozoa</taxon>
        <taxon>Nematoda</taxon>
        <taxon>Chromadorea</taxon>
        <taxon>Rhabditida</taxon>
        <taxon>Rhabditina</taxon>
        <taxon>Rhabditomorpha</taxon>
        <taxon>Rhabditoidea</taxon>
        <taxon>Rhabditidae</taxon>
        <taxon>Peloderinae</taxon>
        <taxon>Caenorhabditis</taxon>
    </lineage>
</organism>